<keyword evidence="5 6" id="KW-0472">Membrane</keyword>
<proteinExistence type="predicted"/>
<organism evidence="8">
    <name type="scientific">Dictyoglomus thermophilum</name>
    <dbReference type="NCBI Taxonomy" id="14"/>
    <lineage>
        <taxon>Bacteria</taxon>
        <taxon>Pseudomonadati</taxon>
        <taxon>Dictyoglomota</taxon>
        <taxon>Dictyoglomia</taxon>
        <taxon>Dictyoglomales</taxon>
        <taxon>Dictyoglomaceae</taxon>
        <taxon>Dictyoglomus</taxon>
    </lineage>
</organism>
<feature type="transmembrane region" description="Helical" evidence="6">
    <location>
        <begin position="70"/>
        <end position="90"/>
    </location>
</feature>
<evidence type="ECO:0000256" key="1">
    <source>
        <dbReference type="ARBA" id="ARBA00004162"/>
    </source>
</evidence>
<feature type="domain" description="Phage shock protein PspC N-terminal" evidence="7">
    <location>
        <begin position="4"/>
        <end position="60"/>
    </location>
</feature>
<dbReference type="InterPro" id="IPR007168">
    <property type="entry name" value="Phageshock_PspC_N"/>
</dbReference>
<comment type="caution">
    <text evidence="8">The sequence shown here is derived from an EMBL/GenBank/DDBJ whole genome shotgun (WGS) entry which is preliminary data.</text>
</comment>
<keyword evidence="4 6" id="KW-1133">Transmembrane helix</keyword>
<dbReference type="AlphaFoldDB" id="A0A7V4DXF9"/>
<dbReference type="PANTHER" id="PTHR33885">
    <property type="entry name" value="PHAGE SHOCK PROTEIN C"/>
    <property type="match status" value="1"/>
</dbReference>
<feature type="transmembrane region" description="Helical" evidence="6">
    <location>
        <begin position="33"/>
        <end position="58"/>
    </location>
</feature>
<feature type="transmembrane region" description="Helical" evidence="6">
    <location>
        <begin position="96"/>
        <end position="118"/>
    </location>
</feature>
<dbReference type="Pfam" id="PF04024">
    <property type="entry name" value="PspC"/>
    <property type="match status" value="1"/>
</dbReference>
<dbReference type="EMBL" id="DTDV01000017">
    <property type="protein sequence ID" value="HGK24094.1"/>
    <property type="molecule type" value="Genomic_DNA"/>
</dbReference>
<name>A0A7V4DXF9_DICTH</name>
<evidence type="ECO:0000313" key="8">
    <source>
        <dbReference type="EMBL" id="HGK24094.1"/>
    </source>
</evidence>
<gene>
    <name evidence="8" type="ORF">ENU78_06660</name>
</gene>
<sequence>MENKLYRSRRNRVFLGVCGGIGEYFGIDPVIIRLIFIFSVLFLGPLSLLFYILCALVIPENPGNSEPPSSSQGGGEILGWIFLALGVYFLGRTFGIFQVSFTLVLALLFILFGILIFFKK</sequence>
<dbReference type="GO" id="GO:0005886">
    <property type="term" value="C:plasma membrane"/>
    <property type="evidence" value="ECO:0007669"/>
    <property type="project" value="UniProtKB-SubCell"/>
</dbReference>
<evidence type="ECO:0000256" key="5">
    <source>
        <dbReference type="ARBA" id="ARBA00023136"/>
    </source>
</evidence>
<evidence type="ECO:0000256" key="3">
    <source>
        <dbReference type="ARBA" id="ARBA00022692"/>
    </source>
</evidence>
<reference evidence="8" key="1">
    <citation type="journal article" date="2020" name="mSystems">
        <title>Genome- and Community-Level Interaction Insights into Carbon Utilization and Element Cycling Functions of Hydrothermarchaeota in Hydrothermal Sediment.</title>
        <authorList>
            <person name="Zhou Z."/>
            <person name="Liu Y."/>
            <person name="Xu W."/>
            <person name="Pan J."/>
            <person name="Luo Z.H."/>
            <person name="Li M."/>
        </authorList>
    </citation>
    <scope>NUCLEOTIDE SEQUENCE [LARGE SCALE GENOMIC DNA]</scope>
    <source>
        <strain evidence="8">SpSt-70</strain>
    </source>
</reference>
<comment type="subcellular location">
    <subcellularLocation>
        <location evidence="1">Cell membrane</location>
        <topology evidence="1">Single-pass membrane protein</topology>
    </subcellularLocation>
</comment>
<evidence type="ECO:0000256" key="6">
    <source>
        <dbReference type="SAM" id="Phobius"/>
    </source>
</evidence>
<dbReference type="RefSeq" id="WP_149122642.1">
    <property type="nucleotide sequence ID" value="NZ_VTFL01000002.1"/>
</dbReference>
<dbReference type="InterPro" id="IPR052027">
    <property type="entry name" value="PspC"/>
</dbReference>
<evidence type="ECO:0000256" key="4">
    <source>
        <dbReference type="ARBA" id="ARBA00022989"/>
    </source>
</evidence>
<evidence type="ECO:0000259" key="7">
    <source>
        <dbReference type="Pfam" id="PF04024"/>
    </source>
</evidence>
<evidence type="ECO:0000256" key="2">
    <source>
        <dbReference type="ARBA" id="ARBA00022475"/>
    </source>
</evidence>
<protein>
    <submittedName>
        <fullName evidence="8">PspC domain-containing protein</fullName>
    </submittedName>
</protein>
<dbReference type="PANTHER" id="PTHR33885:SF3">
    <property type="entry name" value="PHAGE SHOCK PROTEIN C"/>
    <property type="match status" value="1"/>
</dbReference>
<keyword evidence="3 6" id="KW-0812">Transmembrane</keyword>
<keyword evidence="2" id="KW-1003">Cell membrane</keyword>
<accession>A0A7V4DXF9</accession>